<evidence type="ECO:0000313" key="5">
    <source>
        <dbReference type="Proteomes" id="UP000467249"/>
    </source>
</evidence>
<organism evidence="4 5">
    <name type="scientific">Mycolicibacterium anyangense</name>
    <dbReference type="NCBI Taxonomy" id="1431246"/>
    <lineage>
        <taxon>Bacteria</taxon>
        <taxon>Bacillati</taxon>
        <taxon>Actinomycetota</taxon>
        <taxon>Actinomycetes</taxon>
        <taxon>Mycobacteriales</taxon>
        <taxon>Mycobacteriaceae</taxon>
        <taxon>Mycolicibacterium</taxon>
    </lineage>
</organism>
<evidence type="ECO:0000256" key="1">
    <source>
        <dbReference type="ARBA" id="ARBA00006484"/>
    </source>
</evidence>
<dbReference type="InterPro" id="IPR002347">
    <property type="entry name" value="SDR_fam"/>
</dbReference>
<comment type="similarity">
    <text evidence="1 3">Belongs to the short-chain dehydrogenases/reductases (SDR) family.</text>
</comment>
<reference evidence="4 5" key="1">
    <citation type="journal article" date="2019" name="Emerg. Microbes Infect.">
        <title>Comprehensive subspecies identification of 175 nontuberculous mycobacteria species based on 7547 genomic profiles.</title>
        <authorList>
            <person name="Matsumoto Y."/>
            <person name="Kinjo T."/>
            <person name="Motooka D."/>
            <person name="Nabeya D."/>
            <person name="Jung N."/>
            <person name="Uechi K."/>
            <person name="Horii T."/>
            <person name="Iida T."/>
            <person name="Fujita J."/>
            <person name="Nakamura S."/>
        </authorList>
    </citation>
    <scope>NUCLEOTIDE SEQUENCE [LARGE SCALE GENOMIC DNA]</scope>
    <source>
        <strain evidence="4 5">JCM 30275</strain>
    </source>
</reference>
<dbReference type="PANTHER" id="PTHR44169:SF6">
    <property type="entry name" value="NADPH-DEPENDENT 1-ACYLDIHYDROXYACETONE PHOSPHATE REDUCTASE"/>
    <property type="match status" value="1"/>
</dbReference>
<dbReference type="GO" id="GO:0016491">
    <property type="term" value="F:oxidoreductase activity"/>
    <property type="evidence" value="ECO:0007669"/>
    <property type="project" value="UniProtKB-KW"/>
</dbReference>
<evidence type="ECO:0000256" key="3">
    <source>
        <dbReference type="RuleBase" id="RU000363"/>
    </source>
</evidence>
<dbReference type="PRINTS" id="PR00081">
    <property type="entry name" value="GDHRDH"/>
</dbReference>
<keyword evidence="5" id="KW-1185">Reference proteome</keyword>
<dbReference type="EMBL" id="AP022620">
    <property type="protein sequence ID" value="BBZ78200.1"/>
    <property type="molecule type" value="Genomic_DNA"/>
</dbReference>
<dbReference type="Proteomes" id="UP000467249">
    <property type="component" value="Chromosome"/>
</dbReference>
<dbReference type="KEGG" id="many:MANY_35370"/>
<dbReference type="NCBIfam" id="NF006119">
    <property type="entry name" value="PRK08264.1-5"/>
    <property type="match status" value="1"/>
</dbReference>
<accession>A0A6N4W885</accession>
<keyword evidence="2" id="KW-0560">Oxidoreductase</keyword>
<dbReference type="PRINTS" id="PR00080">
    <property type="entry name" value="SDRFAMILY"/>
</dbReference>
<protein>
    <submittedName>
        <fullName evidence="4">Short-chain dehydrogenase/reductase</fullName>
    </submittedName>
</protein>
<sequence>MTSLADQTVLVTGANRGMGRHYVRQLLDRGVAKVYAAARDPRTIEATDSRVVPLALDVTDPASVAAAAQAAPDVSVLINNAGIARLTSVLDPDATALREQLETNLLGPLALVAAFADRIAERSGAVVNVSSVLAWLPVGASYGVSKAALWSATDSMRTELAPRGVQVVGVHVGLVDTDMGAFADAPKSDPADVVCQVLDGIESGAQEVLADQVTRDARRQLGTPLDER</sequence>
<dbReference type="AlphaFoldDB" id="A0A6N4W885"/>
<dbReference type="RefSeq" id="WP_163805396.1">
    <property type="nucleotide sequence ID" value="NZ_AP022620.1"/>
</dbReference>
<proteinExistence type="inferred from homology"/>
<evidence type="ECO:0000313" key="4">
    <source>
        <dbReference type="EMBL" id="BBZ78200.1"/>
    </source>
</evidence>
<dbReference type="Gene3D" id="3.40.50.720">
    <property type="entry name" value="NAD(P)-binding Rossmann-like Domain"/>
    <property type="match status" value="1"/>
</dbReference>
<name>A0A6N4W885_9MYCO</name>
<dbReference type="PANTHER" id="PTHR44169">
    <property type="entry name" value="NADPH-DEPENDENT 1-ACYLDIHYDROXYACETONE PHOSPHATE REDUCTASE"/>
    <property type="match status" value="1"/>
</dbReference>
<evidence type="ECO:0000256" key="2">
    <source>
        <dbReference type="ARBA" id="ARBA00023002"/>
    </source>
</evidence>
<dbReference type="InterPro" id="IPR036291">
    <property type="entry name" value="NAD(P)-bd_dom_sf"/>
</dbReference>
<dbReference type="Pfam" id="PF00106">
    <property type="entry name" value="adh_short"/>
    <property type="match status" value="1"/>
</dbReference>
<dbReference type="SUPFAM" id="SSF51735">
    <property type="entry name" value="NAD(P)-binding Rossmann-fold domains"/>
    <property type="match status" value="1"/>
</dbReference>
<gene>
    <name evidence="4" type="ORF">MANY_35370</name>
</gene>